<dbReference type="RefSeq" id="WP_076420689.1">
    <property type="nucleotide sequence ID" value="NZ_FTNM01000001.1"/>
</dbReference>
<dbReference type="AlphaFoldDB" id="A0A1N6TJG9"/>
<sequence>MTWIEPAIEDIATSGIIYYSEKYNDTCSRICEVLQIDLFPSTNHSTYWQTDYHEWEEKVVAENQKIEITTKAFSEEIITKIAATPSNILFAYLANHLAGILHFTNYANQLIYQSLYQNFYEFETNLREYLTLLGFTYNDIELYYEYSFAKSPKAFYKSRLEQLRSEKFKVEAKELSNFQKLDLKEALIFSKSSYHSKEIRQKIGLFKINEVQVSNLRNTVMHAKGITGSNSEIDHNFSSFEKIFLQVLSFKEAFYTLKKLRTDQINNFNSKMNDYTLALFDKLSDEELKTFFYTRN</sequence>
<protein>
    <submittedName>
        <fullName evidence="1">Uncharacterized protein</fullName>
    </submittedName>
</protein>
<dbReference type="EMBL" id="FTNM01000001">
    <property type="protein sequence ID" value="SIQ53411.1"/>
    <property type="molecule type" value="Genomic_DNA"/>
</dbReference>
<keyword evidence="2" id="KW-1185">Reference proteome</keyword>
<dbReference type="STRING" id="1077936.SAMN05421545_0361"/>
<name>A0A1N6TJG9_9BACT</name>
<dbReference type="OrthoDB" id="9837467at2"/>
<organism evidence="1 2">
    <name type="scientific">Pontibacter lucknowensis</name>
    <dbReference type="NCBI Taxonomy" id="1077936"/>
    <lineage>
        <taxon>Bacteria</taxon>
        <taxon>Pseudomonadati</taxon>
        <taxon>Bacteroidota</taxon>
        <taxon>Cytophagia</taxon>
        <taxon>Cytophagales</taxon>
        <taxon>Hymenobacteraceae</taxon>
        <taxon>Pontibacter</taxon>
    </lineage>
</organism>
<evidence type="ECO:0000313" key="2">
    <source>
        <dbReference type="Proteomes" id="UP000185924"/>
    </source>
</evidence>
<evidence type="ECO:0000313" key="1">
    <source>
        <dbReference type="EMBL" id="SIQ53411.1"/>
    </source>
</evidence>
<dbReference type="Proteomes" id="UP000185924">
    <property type="component" value="Unassembled WGS sequence"/>
</dbReference>
<proteinExistence type="predicted"/>
<gene>
    <name evidence="1" type="ORF">SAMN05421545_0361</name>
</gene>
<reference evidence="2" key="1">
    <citation type="submission" date="2017-01" db="EMBL/GenBank/DDBJ databases">
        <authorList>
            <person name="Varghese N."/>
            <person name="Submissions S."/>
        </authorList>
    </citation>
    <scope>NUCLEOTIDE SEQUENCE [LARGE SCALE GENOMIC DNA]</scope>
    <source>
        <strain evidence="2">DM9</strain>
    </source>
</reference>
<accession>A0A1N6TJG9</accession>